<reference evidence="1" key="1">
    <citation type="submission" date="2021-01" db="EMBL/GenBank/DDBJ databases">
        <authorList>
            <consortium name="Genoscope - CEA"/>
            <person name="William W."/>
        </authorList>
    </citation>
    <scope>NUCLEOTIDE SEQUENCE</scope>
</reference>
<gene>
    <name evidence="1" type="ORF">PPENT_87.1.T0630010</name>
</gene>
<evidence type="ECO:0000313" key="1">
    <source>
        <dbReference type="EMBL" id="CAD8175347.1"/>
    </source>
</evidence>
<organism evidence="1 2">
    <name type="scientific">Paramecium pentaurelia</name>
    <dbReference type="NCBI Taxonomy" id="43138"/>
    <lineage>
        <taxon>Eukaryota</taxon>
        <taxon>Sar</taxon>
        <taxon>Alveolata</taxon>
        <taxon>Ciliophora</taxon>
        <taxon>Intramacronucleata</taxon>
        <taxon>Oligohymenophorea</taxon>
        <taxon>Peniculida</taxon>
        <taxon>Parameciidae</taxon>
        <taxon>Paramecium</taxon>
    </lineage>
</organism>
<proteinExistence type="predicted"/>
<dbReference type="EMBL" id="CAJJDO010000063">
    <property type="protein sequence ID" value="CAD8175347.1"/>
    <property type="molecule type" value="Genomic_DNA"/>
</dbReference>
<comment type="caution">
    <text evidence="1">The sequence shown here is derived from an EMBL/GenBank/DDBJ whole genome shotgun (WGS) entry which is preliminary data.</text>
</comment>
<dbReference type="Proteomes" id="UP000689195">
    <property type="component" value="Unassembled WGS sequence"/>
</dbReference>
<keyword evidence="2" id="KW-1185">Reference proteome</keyword>
<sequence>MKLICLYLHSQPQLQSIQQYRCYHLRYFNIIFFKIFNLQNKCLSYSVICNIELVKNLRFSLKPFFEEVIRTFSAEGYLKFKSYASKFQGSLATSVFETFQTNPNDIQSIKHQPFSEAEEILKKF</sequence>
<name>A0A8S1VEQ9_9CILI</name>
<accession>A0A8S1VEQ9</accession>
<evidence type="ECO:0000313" key="2">
    <source>
        <dbReference type="Proteomes" id="UP000689195"/>
    </source>
</evidence>
<dbReference type="AlphaFoldDB" id="A0A8S1VEQ9"/>
<protein>
    <submittedName>
        <fullName evidence="1">Uncharacterized protein</fullName>
    </submittedName>
</protein>